<reference evidence="1 2" key="1">
    <citation type="submission" date="2019-06" db="EMBL/GenBank/DDBJ databases">
        <title>Genome of Methylobacterium sp. 17Sr1-39.</title>
        <authorList>
            <person name="Seo T."/>
        </authorList>
    </citation>
    <scope>NUCLEOTIDE SEQUENCE [LARGE SCALE GENOMIC DNA]</scope>
    <source>
        <strain evidence="1 2">17Sr1-39</strain>
    </source>
</reference>
<evidence type="ECO:0000313" key="2">
    <source>
        <dbReference type="Proteomes" id="UP000305267"/>
    </source>
</evidence>
<accession>A0A5C4LMT4</accession>
<gene>
    <name evidence="1" type="ORF">FF100_04745</name>
</gene>
<dbReference type="AlphaFoldDB" id="A0A5C4LMT4"/>
<evidence type="ECO:0000313" key="1">
    <source>
        <dbReference type="EMBL" id="TNC14890.1"/>
    </source>
</evidence>
<name>A0A5C4LMT4_9HYPH</name>
<dbReference type="EMBL" id="VDDA01000002">
    <property type="protein sequence ID" value="TNC14890.1"/>
    <property type="molecule type" value="Genomic_DNA"/>
</dbReference>
<protein>
    <submittedName>
        <fullName evidence="1">Uncharacterized protein</fullName>
    </submittedName>
</protein>
<dbReference type="RefSeq" id="WP_139034431.1">
    <property type="nucleotide sequence ID" value="NZ_VDDA01000002.1"/>
</dbReference>
<dbReference type="Proteomes" id="UP000305267">
    <property type="component" value="Unassembled WGS sequence"/>
</dbReference>
<organism evidence="1 2">
    <name type="scientific">Methylobacterium terricola</name>
    <dbReference type="NCBI Taxonomy" id="2583531"/>
    <lineage>
        <taxon>Bacteria</taxon>
        <taxon>Pseudomonadati</taxon>
        <taxon>Pseudomonadota</taxon>
        <taxon>Alphaproteobacteria</taxon>
        <taxon>Hyphomicrobiales</taxon>
        <taxon>Methylobacteriaceae</taxon>
        <taxon>Methylobacterium</taxon>
    </lineage>
</organism>
<sequence>MKLDEKQLERASREYCDLMGIDPNETISRKHPHADRPPYFGKLLMTKPQWAWAMDDVRSMIAMREAILRAEVKSQPD</sequence>
<comment type="caution">
    <text evidence="1">The sequence shown here is derived from an EMBL/GenBank/DDBJ whole genome shotgun (WGS) entry which is preliminary data.</text>
</comment>
<proteinExistence type="predicted"/>
<keyword evidence="2" id="KW-1185">Reference proteome</keyword>